<proteinExistence type="inferred from homology"/>
<dbReference type="eggNOG" id="KOG1901">
    <property type="taxonomic scope" value="Eukaryota"/>
</dbReference>
<dbReference type="InterPro" id="IPR045168">
    <property type="entry name" value="YTH_prot"/>
</dbReference>
<dbReference type="STRING" id="77586.A0A0D9VTD1"/>
<dbReference type="PROSITE" id="PS50882">
    <property type="entry name" value="YTH"/>
    <property type="match status" value="1"/>
</dbReference>
<dbReference type="HOGENOM" id="CLU_017795_2_0_1"/>
<dbReference type="GO" id="GO:0005737">
    <property type="term" value="C:cytoplasm"/>
    <property type="evidence" value="ECO:0007669"/>
    <property type="project" value="TreeGrafter"/>
</dbReference>
<accession>A0A0D9VTD1</accession>
<protein>
    <recommendedName>
        <fullName evidence="1">YTH domain-containing family protein</fullName>
    </recommendedName>
</protein>
<dbReference type="GO" id="GO:0003729">
    <property type="term" value="F:mRNA binding"/>
    <property type="evidence" value="ECO:0007669"/>
    <property type="project" value="UniProtKB-UniRule"/>
</dbReference>
<dbReference type="GO" id="GO:0061157">
    <property type="term" value="P:mRNA destabilization"/>
    <property type="evidence" value="ECO:0007669"/>
    <property type="project" value="TreeGrafter"/>
</dbReference>
<dbReference type="GO" id="GO:1990247">
    <property type="term" value="F:N6-methyladenosine-containing RNA reader activity"/>
    <property type="evidence" value="ECO:0007669"/>
    <property type="project" value="UniProtKB-UniRule"/>
</dbReference>
<name>A0A0D9VTD1_9ORYZ</name>
<dbReference type="Gene3D" id="3.10.590.10">
    <property type="entry name" value="ph1033 like domains"/>
    <property type="match status" value="1"/>
</dbReference>
<dbReference type="Gramene" id="LPERR03G13370.1">
    <property type="protein sequence ID" value="LPERR03G13370.1"/>
    <property type="gene ID" value="LPERR03G13370"/>
</dbReference>
<dbReference type="Pfam" id="PF04146">
    <property type="entry name" value="YTH"/>
    <property type="match status" value="1"/>
</dbReference>
<reference evidence="5" key="2">
    <citation type="submission" date="2013-12" db="EMBL/GenBank/DDBJ databases">
        <authorList>
            <person name="Yu Y."/>
            <person name="Lee S."/>
            <person name="de Baynast K."/>
            <person name="Wissotski M."/>
            <person name="Liu L."/>
            <person name="Talag J."/>
            <person name="Goicoechea J."/>
            <person name="Angelova A."/>
            <person name="Jetty R."/>
            <person name="Kudrna D."/>
            <person name="Golser W."/>
            <person name="Rivera L."/>
            <person name="Zhang J."/>
            <person name="Wing R."/>
        </authorList>
    </citation>
    <scope>NUCLEOTIDE SEQUENCE</scope>
</reference>
<comment type="function">
    <text evidence="1">Specifically recognizes and binds N6-methyladenosine (m6A)-containing RNAs, and regulates mRNA stability. M6A is a modification present at internal sites of mRNAs and some non-coding RNAs and plays a role in mRNA stability and processing.</text>
</comment>
<reference evidence="4" key="3">
    <citation type="submission" date="2015-04" db="UniProtKB">
        <authorList>
            <consortium name="EnsemblPlants"/>
        </authorList>
    </citation>
    <scope>IDENTIFICATION</scope>
</reference>
<sequence>MMPGFGTNSAMGSASHPATIEYNTSNNVSSEYIYEQGLYYPATNGYAYYAAFEPPVEWSDNHTTFVGVDGQNLQISNDNLPYVYCPPGYGFSYYSPDQYAYMPGMVMGVDGSFVGSQQYFASPYQLPGSPSGFLPMSIQPTDFSSTVSAEPPLHTTGTSTSVVASRLAMKNKHQMTGNTAPASQTATSGSSAAAHPQRAYENENTNKPSNLPDANMSRHDKSSSSHVTVPEDASSTDKDGKSDEGNQSKEHVPSLQVTSGAMAGESAQSKTESRSTLEKIMINPDQYNKDHFPVDHPDAKFFVIKSYSEDDVHKSIKYNVWSSTPNGNKRLDAAYSDAQGRALGKCPIFLFFSVNASGQFCGVAEMVGPVDFHKDMGFWQQDKWSGSFPVKWHLVKDVPNSTFRHIILENNENKPVTNSRDTQEIPFKSGISMLKLFKDGPLTTSILDDFPFYEGRQKAMLEEKCRRSGRIFDERMYIPAFVAKNNADAIGESSEVGKGTFSSKDSQGYARQENDACEHADRLNQMKDVEATEAIKKDGVAFVEQFEHLKINQDSLDARADHQTESCSCSALPENGERKSASLSELVKLNGKGRSDCEAQARINSSESNYSVGKKGLPEEFGGHNLSNSMKEGGVGTVEDGKSTKFVNSPQGIPSSGVDREAKGNADEMAGIATTGVVKVGSVHIKVNVAGESSSEIIGDGNGFP</sequence>
<dbReference type="EnsemblPlants" id="LPERR03G13370.1">
    <property type="protein sequence ID" value="LPERR03G13370.1"/>
    <property type="gene ID" value="LPERR03G13370"/>
</dbReference>
<evidence type="ECO:0000313" key="5">
    <source>
        <dbReference type="Proteomes" id="UP000032180"/>
    </source>
</evidence>
<dbReference type="InterPro" id="IPR007275">
    <property type="entry name" value="YTH_domain"/>
</dbReference>
<comment type="similarity">
    <text evidence="1">Belongs to the YTHDF family.</text>
</comment>
<organism evidence="4 5">
    <name type="scientific">Leersia perrieri</name>
    <dbReference type="NCBI Taxonomy" id="77586"/>
    <lineage>
        <taxon>Eukaryota</taxon>
        <taxon>Viridiplantae</taxon>
        <taxon>Streptophyta</taxon>
        <taxon>Embryophyta</taxon>
        <taxon>Tracheophyta</taxon>
        <taxon>Spermatophyta</taxon>
        <taxon>Magnoliopsida</taxon>
        <taxon>Liliopsida</taxon>
        <taxon>Poales</taxon>
        <taxon>Poaceae</taxon>
        <taxon>BOP clade</taxon>
        <taxon>Oryzoideae</taxon>
        <taxon>Oryzeae</taxon>
        <taxon>Oryzinae</taxon>
        <taxon>Leersia</taxon>
    </lineage>
</organism>
<evidence type="ECO:0000259" key="3">
    <source>
        <dbReference type="PROSITE" id="PS50882"/>
    </source>
</evidence>
<dbReference type="SMR" id="A0A0D9VTD1"/>
<dbReference type="CDD" id="cd21134">
    <property type="entry name" value="YTH"/>
    <property type="match status" value="1"/>
</dbReference>
<evidence type="ECO:0000256" key="2">
    <source>
        <dbReference type="SAM" id="MobiDB-lite"/>
    </source>
</evidence>
<dbReference type="PANTHER" id="PTHR12357:SF121">
    <property type="entry name" value="YTH DOMAIN-CONTAINING FAMILY PROTEIN"/>
    <property type="match status" value="1"/>
</dbReference>
<dbReference type="Proteomes" id="UP000032180">
    <property type="component" value="Chromosome 3"/>
</dbReference>
<feature type="domain" description="YTH" evidence="3">
    <location>
        <begin position="299"/>
        <end position="437"/>
    </location>
</feature>
<dbReference type="PANTHER" id="PTHR12357">
    <property type="entry name" value="YTH YT521-B HOMOLOGY DOMAIN-CONTAINING"/>
    <property type="match status" value="1"/>
</dbReference>
<feature type="region of interest" description="Disordered" evidence="2">
    <location>
        <begin position="642"/>
        <end position="663"/>
    </location>
</feature>
<dbReference type="AlphaFoldDB" id="A0A0D9VTD1"/>
<keyword evidence="1" id="KW-0694">RNA-binding</keyword>
<evidence type="ECO:0000256" key="1">
    <source>
        <dbReference type="RuleBase" id="RU369095"/>
    </source>
</evidence>
<keyword evidence="5" id="KW-1185">Reference proteome</keyword>
<feature type="compositionally biased region" description="Basic and acidic residues" evidence="2">
    <location>
        <begin position="235"/>
        <end position="252"/>
    </location>
</feature>
<feature type="compositionally biased region" description="Low complexity" evidence="2">
    <location>
        <begin position="179"/>
        <end position="194"/>
    </location>
</feature>
<feature type="compositionally biased region" description="Polar residues" evidence="2">
    <location>
        <begin position="645"/>
        <end position="654"/>
    </location>
</feature>
<evidence type="ECO:0000313" key="4">
    <source>
        <dbReference type="EnsemblPlants" id="LPERR03G13370.1"/>
    </source>
</evidence>
<feature type="region of interest" description="Disordered" evidence="2">
    <location>
        <begin position="172"/>
        <end position="275"/>
    </location>
</feature>
<reference evidence="4 5" key="1">
    <citation type="submission" date="2012-08" db="EMBL/GenBank/DDBJ databases">
        <title>Oryza genome evolution.</title>
        <authorList>
            <person name="Wing R.A."/>
        </authorList>
    </citation>
    <scope>NUCLEOTIDE SEQUENCE</scope>
</reference>